<reference evidence="2" key="1">
    <citation type="submission" date="2021-11" db="EMBL/GenBank/DDBJ databases">
        <authorList>
            <person name="Schell T."/>
        </authorList>
    </citation>
    <scope>NUCLEOTIDE SEQUENCE</scope>
    <source>
        <strain evidence="2">M5</strain>
    </source>
</reference>
<feature type="compositionally biased region" description="Basic and acidic residues" evidence="1">
    <location>
        <begin position="308"/>
        <end position="317"/>
    </location>
</feature>
<feature type="region of interest" description="Disordered" evidence="1">
    <location>
        <begin position="1"/>
        <end position="39"/>
    </location>
</feature>
<feature type="region of interest" description="Disordered" evidence="1">
    <location>
        <begin position="146"/>
        <end position="178"/>
    </location>
</feature>
<protein>
    <submittedName>
        <fullName evidence="2">Uncharacterized protein</fullName>
    </submittedName>
</protein>
<proteinExistence type="predicted"/>
<dbReference type="AlphaFoldDB" id="A0A8J2WCZ5"/>
<dbReference type="EMBL" id="CAKKLH010000023">
    <property type="protein sequence ID" value="CAH0099649.1"/>
    <property type="molecule type" value="Genomic_DNA"/>
</dbReference>
<sequence>MAERPPSRNADIQTEHTEEFPPLFQDQSNKQLRSNEKGRHTRLLTRINRHMTERGSRTELKYMRRDLANQLEECIRAHNVFRSSHTQRAIPEGDWVDNLERVTTECYARIDEYIRTVSRAPSASSSILGSSISRSDRGFVRADDISHTQSQQDDNAINSSVSESSVIMPTGGPQRDLAKELEDEKEARQQLHYQFDLLRNDIARINGQFIYEANARTTTINEIAEENRRLTAWLNERSEKLEREKIERQQVENSLKADLERQQRVLEEERLARQTDKHQHSRELEDKIAKLTRDFENKLASYASSQTHPHEKTETGTRPKNNPPGASRPNIFEFFHGDVEEEN</sequence>
<dbReference type="Proteomes" id="UP000789390">
    <property type="component" value="Unassembled WGS sequence"/>
</dbReference>
<evidence type="ECO:0000313" key="3">
    <source>
        <dbReference type="Proteomes" id="UP000789390"/>
    </source>
</evidence>
<comment type="caution">
    <text evidence="2">The sequence shown here is derived from an EMBL/GenBank/DDBJ whole genome shotgun (WGS) entry which is preliminary data.</text>
</comment>
<feature type="region of interest" description="Disordered" evidence="1">
    <location>
        <begin position="299"/>
        <end position="343"/>
    </location>
</feature>
<evidence type="ECO:0000256" key="1">
    <source>
        <dbReference type="SAM" id="MobiDB-lite"/>
    </source>
</evidence>
<name>A0A8J2WCZ5_9CRUS</name>
<accession>A0A8J2WCZ5</accession>
<organism evidence="2 3">
    <name type="scientific">Daphnia galeata</name>
    <dbReference type="NCBI Taxonomy" id="27404"/>
    <lineage>
        <taxon>Eukaryota</taxon>
        <taxon>Metazoa</taxon>
        <taxon>Ecdysozoa</taxon>
        <taxon>Arthropoda</taxon>
        <taxon>Crustacea</taxon>
        <taxon>Branchiopoda</taxon>
        <taxon>Diplostraca</taxon>
        <taxon>Cladocera</taxon>
        <taxon>Anomopoda</taxon>
        <taxon>Daphniidae</taxon>
        <taxon>Daphnia</taxon>
    </lineage>
</organism>
<feature type="compositionally biased region" description="Polar residues" evidence="1">
    <location>
        <begin position="147"/>
        <end position="167"/>
    </location>
</feature>
<keyword evidence="3" id="KW-1185">Reference proteome</keyword>
<evidence type="ECO:0000313" key="2">
    <source>
        <dbReference type="EMBL" id="CAH0099649.1"/>
    </source>
</evidence>
<gene>
    <name evidence="2" type="ORF">DGAL_LOCUS1801</name>
</gene>